<dbReference type="Proteomes" id="UP000002593">
    <property type="component" value="Chromosome"/>
</dbReference>
<dbReference type="AlphaFoldDB" id="A2BLJ0"/>
<keyword evidence="2" id="KW-1185">Reference proteome</keyword>
<dbReference type="EnsemblBacteria" id="ABM80851">
    <property type="protein sequence ID" value="ABM80851"/>
    <property type="gene ID" value="Hbut_1004"/>
</dbReference>
<dbReference type="EMBL" id="CP000493">
    <property type="protein sequence ID" value="ABM80851.1"/>
    <property type="molecule type" value="Genomic_DNA"/>
</dbReference>
<proteinExistence type="predicted"/>
<reference evidence="1 2" key="1">
    <citation type="journal article" date="2007" name="Archaea">
        <title>The genome of Hyperthermus butylicus: a sulfur-reducing, peptide fermenting, neutrophilic Crenarchaeote growing up to 108 degrees C.</title>
        <authorList>
            <person name="Brugger K."/>
            <person name="Chen L."/>
            <person name="Stark M."/>
            <person name="Zibat A."/>
            <person name="Redder P."/>
            <person name="Ruepp A."/>
            <person name="Awayez M."/>
            <person name="She Q."/>
            <person name="Garrett R.A."/>
            <person name="Klenk H.P."/>
        </authorList>
    </citation>
    <scope>NUCLEOTIDE SEQUENCE [LARGE SCALE GENOMIC DNA]</scope>
    <source>
        <strain evidence="2">DSM 5456 / JCM 9403 / PLM1-5</strain>
    </source>
</reference>
<dbReference type="KEGG" id="hbu:Hbut_1004"/>
<organism evidence="1 2">
    <name type="scientific">Hyperthermus butylicus (strain DSM 5456 / JCM 9403 / PLM1-5)</name>
    <dbReference type="NCBI Taxonomy" id="415426"/>
    <lineage>
        <taxon>Archaea</taxon>
        <taxon>Thermoproteota</taxon>
        <taxon>Thermoprotei</taxon>
        <taxon>Desulfurococcales</taxon>
        <taxon>Pyrodictiaceae</taxon>
        <taxon>Hyperthermus</taxon>
    </lineage>
</organism>
<sequence length="63" mass="7054">MYYVIQVIYCSEKAEVEIVNLKTMLLRGIQLPVKQVPAFVTPKGTLYQGLPGDAQGVARLWES</sequence>
<protein>
    <submittedName>
        <fullName evidence="1">Uncharacterized protein</fullName>
    </submittedName>
</protein>
<dbReference type="STRING" id="415426.Hbut_1004"/>
<name>A2BLJ0_HYPBU</name>
<gene>
    <name evidence="1" type="ordered locus">Hbut_1004</name>
</gene>
<dbReference type="HOGENOM" id="CLU_2875041_0_0_2"/>
<evidence type="ECO:0000313" key="2">
    <source>
        <dbReference type="Proteomes" id="UP000002593"/>
    </source>
</evidence>
<accession>A2BLJ0</accession>
<evidence type="ECO:0000313" key="1">
    <source>
        <dbReference type="EMBL" id="ABM80851.1"/>
    </source>
</evidence>